<sequence>MGSKQNDELFPDENNKLVVNYNSAPNNSDSSVVTNSTGNSAITYTSSDAIPIRKKNEYARSINSFSSILSDQTSPNLYWAPSSFSSMTSFDHLFSNSKRASTSGLSLFGMNSVPNLDPVTQETLLKEKVKKASADMELFMRQLYNDSSLGMYHMSEHIRKRVPLIVEEKRGLIALSKELDVEISDIKDSHEIVESIPKIQAFNNISEMLKNTIGILEEVKGKDKRWRFWEDFSV</sequence>
<keyword evidence="2" id="KW-1185">Reference proteome</keyword>
<proteinExistence type="predicted"/>
<gene>
    <name evidence="1" type="ORF">AMORRO_LOCUS11312</name>
</gene>
<protein>
    <submittedName>
        <fullName evidence="1">9126_t:CDS:1</fullName>
    </submittedName>
</protein>
<evidence type="ECO:0000313" key="1">
    <source>
        <dbReference type="EMBL" id="CAG8682404.1"/>
    </source>
</evidence>
<dbReference type="EMBL" id="CAJVPV010014102">
    <property type="protein sequence ID" value="CAG8682404.1"/>
    <property type="molecule type" value="Genomic_DNA"/>
</dbReference>
<accession>A0A9N9HFV1</accession>
<comment type="caution">
    <text evidence="1">The sequence shown here is derived from an EMBL/GenBank/DDBJ whole genome shotgun (WGS) entry which is preliminary data.</text>
</comment>
<name>A0A9N9HFV1_9GLOM</name>
<dbReference type="AlphaFoldDB" id="A0A9N9HFV1"/>
<organism evidence="1 2">
    <name type="scientific">Acaulospora morrowiae</name>
    <dbReference type="NCBI Taxonomy" id="94023"/>
    <lineage>
        <taxon>Eukaryota</taxon>
        <taxon>Fungi</taxon>
        <taxon>Fungi incertae sedis</taxon>
        <taxon>Mucoromycota</taxon>
        <taxon>Glomeromycotina</taxon>
        <taxon>Glomeromycetes</taxon>
        <taxon>Diversisporales</taxon>
        <taxon>Acaulosporaceae</taxon>
        <taxon>Acaulospora</taxon>
    </lineage>
</organism>
<reference evidence="1" key="1">
    <citation type="submission" date="2021-06" db="EMBL/GenBank/DDBJ databases">
        <authorList>
            <person name="Kallberg Y."/>
            <person name="Tangrot J."/>
            <person name="Rosling A."/>
        </authorList>
    </citation>
    <scope>NUCLEOTIDE SEQUENCE</scope>
    <source>
        <strain evidence="1">CL551</strain>
    </source>
</reference>
<dbReference type="InterPro" id="IPR019320">
    <property type="entry name" value="BORCS8"/>
</dbReference>
<dbReference type="Proteomes" id="UP000789342">
    <property type="component" value="Unassembled WGS sequence"/>
</dbReference>
<evidence type="ECO:0000313" key="2">
    <source>
        <dbReference type="Proteomes" id="UP000789342"/>
    </source>
</evidence>
<dbReference type="Pfam" id="PF10167">
    <property type="entry name" value="BORCS8"/>
    <property type="match status" value="1"/>
</dbReference>
<dbReference type="OrthoDB" id="10044187at2759"/>